<dbReference type="CDD" id="cd00922">
    <property type="entry name" value="Cyt_c_Oxidase_IV"/>
    <property type="match status" value="1"/>
</dbReference>
<organism>
    <name type="scientific">Pediculus humanus subsp. corporis</name>
    <name type="common">Body louse</name>
    <dbReference type="NCBI Taxonomy" id="121224"/>
    <lineage>
        <taxon>Eukaryota</taxon>
        <taxon>Metazoa</taxon>
        <taxon>Ecdysozoa</taxon>
        <taxon>Arthropoda</taxon>
        <taxon>Hexapoda</taxon>
        <taxon>Insecta</taxon>
        <taxon>Pterygota</taxon>
        <taxon>Neoptera</taxon>
        <taxon>Paraneoptera</taxon>
        <taxon>Psocodea</taxon>
        <taxon>Troctomorpha</taxon>
        <taxon>Phthiraptera</taxon>
        <taxon>Anoplura</taxon>
        <taxon>Pediculidae</taxon>
        <taxon>Pediculus</taxon>
    </lineage>
</organism>
<dbReference type="Proteomes" id="UP000009046">
    <property type="component" value="Unassembled WGS sequence"/>
</dbReference>
<keyword evidence="7 11" id="KW-0560">Oxidoreductase</keyword>
<evidence type="ECO:0000256" key="1">
    <source>
        <dbReference type="ARBA" id="ARBA00004434"/>
    </source>
</evidence>
<keyword evidence="3" id="KW-0812">Transmembrane</keyword>
<dbReference type="InParanoid" id="E0VII6"/>
<evidence type="ECO:0000256" key="4">
    <source>
        <dbReference type="ARBA" id="ARBA00022792"/>
    </source>
</evidence>
<dbReference type="InterPro" id="IPR036639">
    <property type="entry name" value="Cyt_c_oxidase_su4_sf"/>
</dbReference>
<dbReference type="PANTHER" id="PTHR10707">
    <property type="entry name" value="CYTOCHROME C OXIDASE SUBUNIT IV"/>
    <property type="match status" value="1"/>
</dbReference>
<evidence type="ECO:0000256" key="5">
    <source>
        <dbReference type="ARBA" id="ARBA00022946"/>
    </source>
</evidence>
<keyword evidence="5" id="KW-0809">Transit peptide</keyword>
<dbReference type="OrthoDB" id="186013at2759"/>
<comment type="function">
    <text evidence="10">Component of the cytochrome c oxidase, the last enzyme in the mitochondrial electron transport chain which drives oxidative phosphorylation.</text>
</comment>
<evidence type="ECO:0000256" key="10">
    <source>
        <dbReference type="RuleBase" id="RU367145"/>
    </source>
</evidence>
<dbReference type="SUPFAM" id="SSF81406">
    <property type="entry name" value="Mitochondrial cytochrome c oxidase subunit IV"/>
    <property type="match status" value="1"/>
</dbReference>
<dbReference type="VEuPathDB" id="VectorBase:PHUM227990"/>
<sequence length="185" mass="21616">MLLNKVLLETITKKQPPIIKYSIAGYCTKGGDWHDERRPIGKREWVGYGLYSSPNYFDRIDCPMPAVRFKEITGDLVGLKEKEKGDWKNLTMDEKKKLYRASFRQTFAEVNAPTGEWKSTLGALLFISGLGIWLYMACYKYVLPKLPSTFSEEHRQKMFRHMLVNKYGHLSGVSSKWDYEKDDWK</sequence>
<dbReference type="AlphaFoldDB" id="E0VII6"/>
<dbReference type="EMBL" id="DS235200">
    <property type="protein sequence ID" value="EEB13192.1"/>
    <property type="molecule type" value="Genomic_DNA"/>
</dbReference>
<name>E0VII6_PEDHC</name>
<comment type="similarity">
    <text evidence="2 10">Belongs to the cytochrome c oxidase IV family.</text>
</comment>
<dbReference type="InterPro" id="IPR013288">
    <property type="entry name" value="Cyt_c_oxidase_su4"/>
</dbReference>
<gene>
    <name evidence="12" type="primary">8238679</name>
    <name evidence="11" type="ORF">Phum_PHUM227990</name>
</gene>
<dbReference type="eggNOG" id="KOG4075">
    <property type="taxonomic scope" value="Eukaryota"/>
</dbReference>
<evidence type="ECO:0000256" key="8">
    <source>
        <dbReference type="ARBA" id="ARBA00023128"/>
    </source>
</evidence>
<dbReference type="PRINTS" id="PR01873">
    <property type="entry name" value="CYTCOXIDASE4"/>
</dbReference>
<keyword evidence="4 10" id="KW-0999">Mitochondrion inner membrane</keyword>
<reference evidence="11" key="1">
    <citation type="submission" date="2007-04" db="EMBL/GenBank/DDBJ databases">
        <title>Annotation of Pediculus humanus corporis strain USDA.</title>
        <authorList>
            <person name="Kirkness E."/>
            <person name="Hannick L."/>
            <person name="Hass B."/>
            <person name="Bruggner R."/>
            <person name="Lawson D."/>
            <person name="Bidwell S."/>
            <person name="Joardar V."/>
            <person name="Caler E."/>
            <person name="Walenz B."/>
            <person name="Inman J."/>
            <person name="Schobel S."/>
            <person name="Galinsky K."/>
            <person name="Amedeo P."/>
            <person name="Strausberg R."/>
        </authorList>
    </citation>
    <scope>NUCLEOTIDE SEQUENCE</scope>
    <source>
        <strain evidence="11">USDA</strain>
    </source>
</reference>
<dbReference type="HOGENOM" id="CLU_117340_0_0_1"/>
<dbReference type="UniPathway" id="UPA00705"/>
<keyword evidence="6" id="KW-1133">Transmembrane helix</keyword>
<evidence type="ECO:0000256" key="6">
    <source>
        <dbReference type="ARBA" id="ARBA00022989"/>
    </source>
</evidence>
<dbReference type="GeneID" id="8238679"/>
<dbReference type="GO" id="GO:0016491">
    <property type="term" value="F:oxidoreductase activity"/>
    <property type="evidence" value="ECO:0007669"/>
    <property type="project" value="UniProtKB-KW"/>
</dbReference>
<dbReference type="KEGG" id="phu:Phum_PHUM227990"/>
<comment type="pathway">
    <text evidence="10">Energy metabolism; oxidative phosphorylation.</text>
</comment>
<evidence type="ECO:0000313" key="13">
    <source>
        <dbReference type="Proteomes" id="UP000009046"/>
    </source>
</evidence>
<proteinExistence type="inferred from homology"/>
<dbReference type="Gene3D" id="1.10.442.10">
    <property type="entry name" value="Cytochrome c oxidase subunit IV"/>
    <property type="match status" value="1"/>
</dbReference>
<dbReference type="Pfam" id="PF02936">
    <property type="entry name" value="COX4"/>
    <property type="match status" value="1"/>
</dbReference>
<dbReference type="InterPro" id="IPR004203">
    <property type="entry name" value="Cyt_c_oxidase_su4_fam"/>
</dbReference>
<dbReference type="PANTHER" id="PTHR10707:SF10">
    <property type="entry name" value="CYTOCHROME C OXIDASE SUBUNIT 4"/>
    <property type="match status" value="1"/>
</dbReference>
<evidence type="ECO:0000256" key="9">
    <source>
        <dbReference type="ARBA" id="ARBA00023136"/>
    </source>
</evidence>
<comment type="subcellular location">
    <subcellularLocation>
        <location evidence="1 10">Mitochondrion inner membrane</location>
        <topology evidence="1 10">Single-pass membrane protein</topology>
    </subcellularLocation>
</comment>
<dbReference type="GO" id="GO:0005743">
    <property type="term" value="C:mitochondrial inner membrane"/>
    <property type="evidence" value="ECO:0007669"/>
    <property type="project" value="UniProtKB-SubCell"/>
</dbReference>
<dbReference type="CTD" id="8238679"/>
<keyword evidence="9" id="KW-0472">Membrane</keyword>
<dbReference type="OMA" id="HGVSSKW"/>
<evidence type="ECO:0000256" key="7">
    <source>
        <dbReference type="ARBA" id="ARBA00023002"/>
    </source>
</evidence>
<dbReference type="RefSeq" id="XP_002425930.1">
    <property type="nucleotide sequence ID" value="XM_002425885.1"/>
</dbReference>
<dbReference type="GO" id="GO:0006123">
    <property type="term" value="P:mitochondrial electron transport, cytochrome c to oxygen"/>
    <property type="evidence" value="ECO:0007669"/>
    <property type="project" value="InterPro"/>
</dbReference>
<dbReference type="EMBL" id="AAZO01002655">
    <property type="status" value="NOT_ANNOTATED_CDS"/>
    <property type="molecule type" value="Genomic_DNA"/>
</dbReference>
<evidence type="ECO:0000256" key="3">
    <source>
        <dbReference type="ARBA" id="ARBA00022692"/>
    </source>
</evidence>
<dbReference type="FunFam" id="1.10.442.10:FF:000001">
    <property type="entry name" value="Cytochrome c oxidase subunit 4 isoform 1"/>
    <property type="match status" value="1"/>
</dbReference>
<reference evidence="11" key="2">
    <citation type="submission" date="2007-04" db="EMBL/GenBank/DDBJ databases">
        <title>The genome of the human body louse.</title>
        <authorList>
            <consortium name="The Human Body Louse Genome Consortium"/>
            <person name="Kirkness E."/>
            <person name="Walenz B."/>
            <person name="Hass B."/>
            <person name="Bruggner R."/>
            <person name="Strausberg R."/>
        </authorList>
    </citation>
    <scope>NUCLEOTIDE SEQUENCE</scope>
    <source>
        <strain evidence="11">USDA</strain>
    </source>
</reference>
<accession>E0VII6</accession>
<keyword evidence="13" id="KW-1185">Reference proteome</keyword>
<evidence type="ECO:0000313" key="12">
    <source>
        <dbReference type="EnsemblMetazoa" id="PHUM227990-PA"/>
    </source>
</evidence>
<dbReference type="EnsemblMetazoa" id="PHUM227990-RA">
    <property type="protein sequence ID" value="PHUM227990-PA"/>
    <property type="gene ID" value="PHUM227990"/>
</dbReference>
<reference evidence="12" key="3">
    <citation type="submission" date="2021-02" db="UniProtKB">
        <authorList>
            <consortium name="EnsemblMetazoa"/>
        </authorList>
    </citation>
    <scope>IDENTIFICATION</scope>
    <source>
        <strain evidence="12">USDA</strain>
    </source>
</reference>
<keyword evidence="8 10" id="KW-0496">Mitochondrion</keyword>
<dbReference type="FunCoup" id="E0VII6">
    <property type="interactions" value="1069"/>
</dbReference>
<evidence type="ECO:0000256" key="2">
    <source>
        <dbReference type="ARBA" id="ARBA00008135"/>
    </source>
</evidence>
<dbReference type="GO" id="GO:0045277">
    <property type="term" value="C:respiratory chain complex IV"/>
    <property type="evidence" value="ECO:0007669"/>
    <property type="project" value="InterPro"/>
</dbReference>
<comment type="subunit">
    <text evidence="10">Component of the cytochrome c oxidase (complex IV, CIV), a multisubunit enzyme composed of 14 subunits.</text>
</comment>
<evidence type="ECO:0000313" key="11">
    <source>
        <dbReference type="EMBL" id="EEB13192.1"/>
    </source>
</evidence>
<protein>
    <recommendedName>
        <fullName evidence="10">Cytochrome c oxidase subunit 4</fullName>
    </recommendedName>
</protein>
<dbReference type="STRING" id="121224.E0VII6"/>